<dbReference type="GO" id="GO:0005509">
    <property type="term" value="F:calcium ion binding"/>
    <property type="evidence" value="ECO:0007669"/>
    <property type="project" value="UniProtKB-UniRule"/>
</dbReference>
<keyword evidence="4 8" id="KW-0106">Calcium</keyword>
<sequence>MVVFVLPSFLRDTAMSRHPGGLPPVFGLDSVIRVLDNGKPPRFAETAVELSLLSNEAVGNLTRLEVSVAEDVAIGTAIVNATVPESAGDGTIIYTYVMQDPSGLNENYFDVHNETGEITVISGLDRETEPSHEFFVEPIADSGCDRQGLILVIIKLEDINDNDPVFEHQTLLGTVRENTPIDDPVTVGTTNFLVPAQRIVVDLGACTSDPTLANAMRSLVSLHGERTPVAGTRPVIAETVGRKWSMPTGGTRADPLRTRMSGAELDHGDAILRVNRSMVIS</sequence>
<evidence type="ECO:0000259" key="9">
    <source>
        <dbReference type="PROSITE" id="PS50268"/>
    </source>
</evidence>
<protein>
    <submittedName>
        <fullName evidence="10">CDH23 protein</fullName>
    </submittedName>
</protein>
<dbReference type="SUPFAM" id="SSF49313">
    <property type="entry name" value="Cadherin-like"/>
    <property type="match status" value="1"/>
</dbReference>
<dbReference type="GO" id="GO:0005886">
    <property type="term" value="C:plasma membrane"/>
    <property type="evidence" value="ECO:0007669"/>
    <property type="project" value="InterPro"/>
</dbReference>
<evidence type="ECO:0000256" key="6">
    <source>
        <dbReference type="ARBA" id="ARBA00022989"/>
    </source>
</evidence>
<keyword evidence="5" id="KW-0130">Cell adhesion</keyword>
<dbReference type="PROSITE" id="PS00232">
    <property type="entry name" value="CADHERIN_1"/>
    <property type="match status" value="1"/>
</dbReference>
<evidence type="ECO:0000313" key="11">
    <source>
        <dbReference type="Proteomes" id="UP000838412"/>
    </source>
</evidence>
<organism evidence="10 11">
    <name type="scientific">Branchiostoma lanceolatum</name>
    <name type="common">Common lancelet</name>
    <name type="synonym">Amphioxus lanceolatum</name>
    <dbReference type="NCBI Taxonomy" id="7740"/>
    <lineage>
        <taxon>Eukaryota</taxon>
        <taxon>Metazoa</taxon>
        <taxon>Chordata</taxon>
        <taxon>Cephalochordata</taxon>
        <taxon>Leptocardii</taxon>
        <taxon>Amphioxiformes</taxon>
        <taxon>Branchiostomatidae</taxon>
        <taxon>Branchiostoma</taxon>
    </lineage>
</organism>
<name>A0A8J9YLJ3_BRALA</name>
<accession>A0A8J9YLJ3</accession>
<evidence type="ECO:0000256" key="1">
    <source>
        <dbReference type="ARBA" id="ARBA00004370"/>
    </source>
</evidence>
<reference evidence="10" key="1">
    <citation type="submission" date="2022-01" db="EMBL/GenBank/DDBJ databases">
        <authorList>
            <person name="Braso-Vives M."/>
        </authorList>
    </citation>
    <scope>NUCLEOTIDE SEQUENCE</scope>
</reference>
<gene>
    <name evidence="10" type="primary">CDH23</name>
    <name evidence="10" type="ORF">BLAG_LOCUS1967</name>
</gene>
<dbReference type="PROSITE" id="PS50268">
    <property type="entry name" value="CADHERIN_2"/>
    <property type="match status" value="1"/>
</dbReference>
<keyword evidence="3" id="KW-0677">Repeat</keyword>
<dbReference type="InterPro" id="IPR002126">
    <property type="entry name" value="Cadherin-like_dom"/>
</dbReference>
<keyword evidence="7" id="KW-0472">Membrane</keyword>
<dbReference type="PANTHER" id="PTHR24025:SF23">
    <property type="entry name" value="NEURAL-CADHERIN"/>
    <property type="match status" value="1"/>
</dbReference>
<evidence type="ECO:0000256" key="7">
    <source>
        <dbReference type="ARBA" id="ARBA00023136"/>
    </source>
</evidence>
<evidence type="ECO:0000256" key="2">
    <source>
        <dbReference type="ARBA" id="ARBA00022692"/>
    </source>
</evidence>
<dbReference type="PRINTS" id="PR00205">
    <property type="entry name" value="CADHERIN"/>
</dbReference>
<dbReference type="EMBL" id="OV696686">
    <property type="protein sequence ID" value="CAH1233110.1"/>
    <property type="molecule type" value="Genomic_DNA"/>
</dbReference>
<dbReference type="CDD" id="cd11304">
    <property type="entry name" value="Cadherin_repeat"/>
    <property type="match status" value="1"/>
</dbReference>
<dbReference type="Proteomes" id="UP000838412">
    <property type="component" value="Chromosome 1"/>
</dbReference>
<dbReference type="Pfam" id="PF00028">
    <property type="entry name" value="Cadherin"/>
    <property type="match status" value="1"/>
</dbReference>
<evidence type="ECO:0000313" key="10">
    <source>
        <dbReference type="EMBL" id="CAH1233110.1"/>
    </source>
</evidence>
<evidence type="ECO:0000256" key="5">
    <source>
        <dbReference type="ARBA" id="ARBA00022889"/>
    </source>
</evidence>
<evidence type="ECO:0000256" key="8">
    <source>
        <dbReference type="PROSITE-ProRule" id="PRU00043"/>
    </source>
</evidence>
<dbReference type="InterPro" id="IPR020894">
    <property type="entry name" value="Cadherin_CS"/>
</dbReference>
<keyword evidence="6" id="KW-1133">Transmembrane helix</keyword>
<dbReference type="GO" id="GO:0007156">
    <property type="term" value="P:homophilic cell adhesion via plasma membrane adhesion molecules"/>
    <property type="evidence" value="ECO:0007669"/>
    <property type="project" value="InterPro"/>
</dbReference>
<evidence type="ECO:0000256" key="4">
    <source>
        <dbReference type="ARBA" id="ARBA00022837"/>
    </source>
</evidence>
<dbReference type="InterPro" id="IPR050971">
    <property type="entry name" value="Cadherin-domain_protein"/>
</dbReference>
<comment type="subcellular location">
    <subcellularLocation>
        <location evidence="1">Membrane</location>
    </subcellularLocation>
</comment>
<proteinExistence type="predicted"/>
<dbReference type="Gene3D" id="2.60.40.60">
    <property type="entry name" value="Cadherins"/>
    <property type="match status" value="1"/>
</dbReference>
<dbReference type="InterPro" id="IPR015919">
    <property type="entry name" value="Cadherin-like_sf"/>
</dbReference>
<keyword evidence="11" id="KW-1185">Reference proteome</keyword>
<dbReference type="GO" id="GO:0005911">
    <property type="term" value="C:cell-cell junction"/>
    <property type="evidence" value="ECO:0007669"/>
    <property type="project" value="TreeGrafter"/>
</dbReference>
<dbReference type="AlphaFoldDB" id="A0A8J9YLJ3"/>
<dbReference type="OrthoDB" id="6252479at2759"/>
<evidence type="ECO:0000256" key="3">
    <source>
        <dbReference type="ARBA" id="ARBA00022737"/>
    </source>
</evidence>
<feature type="domain" description="Cadherin" evidence="9">
    <location>
        <begin position="60"/>
        <end position="166"/>
    </location>
</feature>
<dbReference type="SMART" id="SM00112">
    <property type="entry name" value="CA"/>
    <property type="match status" value="1"/>
</dbReference>
<dbReference type="PANTHER" id="PTHR24025">
    <property type="entry name" value="DESMOGLEIN FAMILY MEMBER"/>
    <property type="match status" value="1"/>
</dbReference>
<keyword evidence="2" id="KW-0812">Transmembrane</keyword>